<dbReference type="OrthoDB" id="9808022at2"/>
<organism evidence="4 5">
    <name type="scientific">Sediminispirochaeta smaragdinae (strain DSM 11293 / JCM 15392 / SEBR 4228)</name>
    <name type="common">Spirochaeta smaragdinae</name>
    <dbReference type="NCBI Taxonomy" id="573413"/>
    <lineage>
        <taxon>Bacteria</taxon>
        <taxon>Pseudomonadati</taxon>
        <taxon>Spirochaetota</taxon>
        <taxon>Spirochaetia</taxon>
        <taxon>Spirochaetales</taxon>
        <taxon>Spirochaetaceae</taxon>
        <taxon>Sediminispirochaeta</taxon>
    </lineage>
</organism>
<evidence type="ECO:0000259" key="3">
    <source>
        <dbReference type="PROSITE" id="PS51918"/>
    </source>
</evidence>
<keyword evidence="2" id="KW-0949">S-adenosyl-L-methionine</keyword>
<dbReference type="GO" id="GO:0006779">
    <property type="term" value="P:porphyrin-containing compound biosynthetic process"/>
    <property type="evidence" value="ECO:0007669"/>
    <property type="project" value="InterPro"/>
</dbReference>
<dbReference type="InterPro" id="IPR034505">
    <property type="entry name" value="Coproporphyrinogen-III_oxidase"/>
</dbReference>
<keyword evidence="2" id="KW-0143">Chaperone</keyword>
<dbReference type="RefSeq" id="WP_013254599.1">
    <property type="nucleotide sequence ID" value="NC_014364.1"/>
</dbReference>
<evidence type="ECO:0000313" key="4">
    <source>
        <dbReference type="EMBL" id="ADK81135.1"/>
    </source>
</evidence>
<dbReference type="Gene3D" id="3.80.30.20">
    <property type="entry name" value="tm_1862 like domain"/>
    <property type="match status" value="1"/>
</dbReference>
<dbReference type="EMBL" id="CP002116">
    <property type="protein sequence ID" value="ADK81135.1"/>
    <property type="molecule type" value="Genomic_DNA"/>
</dbReference>
<protein>
    <recommendedName>
        <fullName evidence="2">Heme chaperone HemW</fullName>
    </recommendedName>
</protein>
<evidence type="ECO:0000256" key="2">
    <source>
        <dbReference type="RuleBase" id="RU364116"/>
    </source>
</evidence>
<dbReference type="NCBIfam" id="TIGR00539">
    <property type="entry name" value="hemN_rel"/>
    <property type="match status" value="1"/>
</dbReference>
<dbReference type="SMART" id="SM00729">
    <property type="entry name" value="Elp3"/>
    <property type="match status" value="1"/>
</dbReference>
<dbReference type="InterPro" id="IPR058240">
    <property type="entry name" value="rSAM_sf"/>
</dbReference>
<dbReference type="KEGG" id="ssm:Spirs_2013"/>
<dbReference type="InterPro" id="IPR006638">
    <property type="entry name" value="Elp3/MiaA/NifB-like_rSAM"/>
</dbReference>
<dbReference type="GO" id="GO:0005737">
    <property type="term" value="C:cytoplasm"/>
    <property type="evidence" value="ECO:0007669"/>
    <property type="project" value="UniProtKB-SubCell"/>
</dbReference>
<dbReference type="PROSITE" id="PS51918">
    <property type="entry name" value="RADICAL_SAM"/>
    <property type="match status" value="1"/>
</dbReference>
<dbReference type="Pfam" id="PF04055">
    <property type="entry name" value="Radical_SAM"/>
    <property type="match status" value="1"/>
</dbReference>
<dbReference type="SUPFAM" id="SSF102114">
    <property type="entry name" value="Radical SAM enzymes"/>
    <property type="match status" value="1"/>
</dbReference>
<name>E1R1J4_SEDSS</name>
<gene>
    <name evidence="4" type="ordered locus">Spirs_2013</name>
</gene>
<dbReference type="GO" id="GO:0004109">
    <property type="term" value="F:coproporphyrinogen oxidase activity"/>
    <property type="evidence" value="ECO:0007669"/>
    <property type="project" value="InterPro"/>
</dbReference>
<dbReference type="PANTHER" id="PTHR13932:SF5">
    <property type="entry name" value="RADICAL S-ADENOSYL METHIONINE DOMAIN-CONTAINING PROTEIN 1, MITOCHONDRIAL"/>
    <property type="match status" value="1"/>
</dbReference>
<dbReference type="SFLD" id="SFLDG01065">
    <property type="entry name" value="anaerobic_coproporphyrinogen-I"/>
    <property type="match status" value="1"/>
</dbReference>
<dbReference type="PANTHER" id="PTHR13932">
    <property type="entry name" value="COPROPORPHYRINIGEN III OXIDASE"/>
    <property type="match status" value="1"/>
</dbReference>
<comment type="similarity">
    <text evidence="1">Belongs to the anaerobic coproporphyrinogen-III oxidase family. HemW subfamily.</text>
</comment>
<keyword evidence="2" id="KW-0004">4Fe-4S</keyword>
<keyword evidence="2" id="KW-0411">Iron-sulfur</keyword>
<sequence length="392" mass="44104">MNLFVHDLSLYIHVPFCFDKCDYCDFFSIPHHGRPDNRLLDREFHLIESMGSRWLRLLQCRNLETIYIGGGTPSSIGLDRLERLLSIIAGLIKKEGIAFEGEYTIEANPRDISPDLITLLESYKVNRLSLGLQSLNDQDLRAIGRSGSRAQSLNALSVLSSRWKGRFSLDIIAGIPGQKSESIDEIVETAVESGADHLSIYQLTIEEGTPLARKIAQGLRRAPQDEDYLRLFKHAVETAEKAGFKRYEVSAFARKGCESRHNLRYWYLRPYLGLGSGAVSTLPLADGGALRFCTGKGRYMKEILSPKQRFTEALMTGFRLVAGVAESMISGTGIPDHPFRLIGKTITDYQNRGLLFMRNGRMGLTHQGLDLLDRFLLDCLVELDTTWPENRS</sequence>
<feature type="domain" description="Radical SAM core" evidence="3">
    <location>
        <begin position="2"/>
        <end position="245"/>
    </location>
</feature>
<accession>E1R1J4</accession>
<dbReference type="AlphaFoldDB" id="E1R1J4"/>
<evidence type="ECO:0000256" key="1">
    <source>
        <dbReference type="ARBA" id="ARBA00006100"/>
    </source>
</evidence>
<dbReference type="InterPro" id="IPR004559">
    <property type="entry name" value="HemW-like"/>
</dbReference>
<dbReference type="Proteomes" id="UP000002318">
    <property type="component" value="Chromosome"/>
</dbReference>
<proteinExistence type="inferred from homology"/>
<dbReference type="InterPro" id="IPR007197">
    <property type="entry name" value="rSAM"/>
</dbReference>
<reference evidence="4 5" key="1">
    <citation type="journal article" date="2010" name="Stand. Genomic Sci.">
        <title>Complete genome sequence of Spirochaeta smaragdinae type strain (SEBR 4228).</title>
        <authorList>
            <person name="Mavromatis K."/>
            <person name="Yasawong M."/>
            <person name="Chertkov O."/>
            <person name="Lapidus A."/>
            <person name="Lucas S."/>
            <person name="Nolan M."/>
            <person name="Del Rio T.G."/>
            <person name="Tice H."/>
            <person name="Cheng J.F."/>
            <person name="Pitluck S."/>
            <person name="Liolios K."/>
            <person name="Ivanova N."/>
            <person name="Tapia R."/>
            <person name="Han C."/>
            <person name="Bruce D."/>
            <person name="Goodwin L."/>
            <person name="Pati A."/>
            <person name="Chen A."/>
            <person name="Palaniappan K."/>
            <person name="Land M."/>
            <person name="Hauser L."/>
            <person name="Chang Y.J."/>
            <person name="Jeffries C.D."/>
            <person name="Detter J.C."/>
            <person name="Rohde M."/>
            <person name="Brambilla E."/>
            <person name="Spring S."/>
            <person name="Goker M."/>
            <person name="Sikorski J."/>
            <person name="Woyke T."/>
            <person name="Bristow J."/>
            <person name="Eisen J.A."/>
            <person name="Markowitz V."/>
            <person name="Hugenholtz P."/>
            <person name="Klenk H.P."/>
            <person name="Kyrpides N.C."/>
        </authorList>
    </citation>
    <scope>NUCLEOTIDE SEQUENCE [LARGE SCALE GENOMIC DNA]</scope>
    <source>
        <strain evidence="5">DSM 11293 / JCM 15392 / SEBR 4228</strain>
    </source>
</reference>
<keyword evidence="2" id="KW-0349">Heme</keyword>
<keyword evidence="2" id="KW-0408">Iron</keyword>
<dbReference type="SFLD" id="SFLDS00029">
    <property type="entry name" value="Radical_SAM"/>
    <property type="match status" value="1"/>
</dbReference>
<keyword evidence="2" id="KW-0963">Cytoplasm</keyword>
<evidence type="ECO:0000313" key="5">
    <source>
        <dbReference type="Proteomes" id="UP000002318"/>
    </source>
</evidence>
<comment type="function">
    <text evidence="2">Probably acts as a heme chaperone, transferring heme to an unknown acceptor. Binds one molecule of heme per monomer, possibly covalently. Binds 1 [4Fe-4S] cluster. The cluster is coordinated with 3 cysteines and an exchangeable S-adenosyl-L-methionine.</text>
</comment>
<dbReference type="GO" id="GO:0051539">
    <property type="term" value="F:4 iron, 4 sulfur cluster binding"/>
    <property type="evidence" value="ECO:0007669"/>
    <property type="project" value="UniProtKB-UniRule"/>
</dbReference>
<keyword evidence="5" id="KW-1185">Reference proteome</keyword>
<dbReference type="InterPro" id="IPR023404">
    <property type="entry name" value="rSAM_horseshoe"/>
</dbReference>
<keyword evidence="2" id="KW-0479">Metal-binding</keyword>
<dbReference type="eggNOG" id="COG0635">
    <property type="taxonomic scope" value="Bacteria"/>
</dbReference>
<dbReference type="SFLD" id="SFLDF00562">
    <property type="entry name" value="HemN-like__clustered_with_heat"/>
    <property type="match status" value="1"/>
</dbReference>
<comment type="subcellular location">
    <subcellularLocation>
        <location evidence="2">Cytoplasm</location>
    </subcellularLocation>
</comment>
<dbReference type="STRING" id="573413.Spirs_2013"/>
<dbReference type="GO" id="GO:0046872">
    <property type="term" value="F:metal ion binding"/>
    <property type="evidence" value="ECO:0007669"/>
    <property type="project" value="UniProtKB-UniRule"/>
</dbReference>
<dbReference type="HOGENOM" id="CLU_027579_0_0_12"/>
<dbReference type="SFLD" id="SFLDF00288">
    <property type="entry name" value="HemN-like__clustered_with_nucl"/>
    <property type="match status" value="1"/>
</dbReference>